<dbReference type="KEGG" id="ovb:NB640_08425"/>
<keyword evidence="3" id="KW-1185">Reference proteome</keyword>
<feature type="compositionally biased region" description="Basic residues" evidence="1">
    <location>
        <begin position="1"/>
        <end position="15"/>
    </location>
</feature>
<dbReference type="RefSeq" id="WP_269308285.1">
    <property type="nucleotide sequence ID" value="NZ_CP098242.1"/>
</dbReference>
<evidence type="ECO:0000313" key="3">
    <source>
        <dbReference type="Proteomes" id="UP001156215"/>
    </source>
</evidence>
<dbReference type="Proteomes" id="UP001156215">
    <property type="component" value="Chromosome"/>
</dbReference>
<gene>
    <name evidence="2" type="ORF">NB640_08425</name>
</gene>
<sequence>MMKKKTSVAKKKAAPKKPALTEKEKKEFYARYAIRPSANAAGIVGKYGKFLLGDNLGQDELVESLSQAMTDINNGDMKRVENMLLGQAMALQTMFTNLAIRADSQDGRLDNIESLMRMALRAQNQCRMTLETLANIKNPPVVYARQANISQGHQQVNNGVPVAATPAREEKVIESNELLEVLDGKRLDTRTKGQAGRSDTPLETVETGRGKNTGR</sequence>
<reference evidence="2" key="1">
    <citation type="journal article" date="2022" name="Front. Microbiol.">
        <title>New perspectives on an old grouping: The genomic and phenotypic variability of Oxalobacter formigenes and the implications for calcium oxalate stone prevention.</title>
        <authorList>
            <person name="Chmiel J.A."/>
            <person name="Carr C."/>
            <person name="Stuivenberg G.A."/>
            <person name="Venema R."/>
            <person name="Chanyi R.M."/>
            <person name="Al K.F."/>
            <person name="Giguere D."/>
            <person name="Say H."/>
            <person name="Akouris P.P."/>
            <person name="Dominguez Romero S.A."/>
            <person name="Kwong A."/>
            <person name="Tai V."/>
            <person name="Koval S.F."/>
            <person name="Razvi H."/>
            <person name="Bjazevic J."/>
            <person name="Burton J.P."/>
        </authorList>
    </citation>
    <scope>NUCLEOTIDE SEQUENCE</scope>
    <source>
        <strain evidence="2">WoOx3</strain>
    </source>
</reference>
<dbReference type="AlphaFoldDB" id="A0A9E9LXZ7"/>
<dbReference type="EMBL" id="CP098242">
    <property type="protein sequence ID" value="WAW09288.1"/>
    <property type="molecule type" value="Genomic_DNA"/>
</dbReference>
<evidence type="ECO:0000256" key="1">
    <source>
        <dbReference type="SAM" id="MobiDB-lite"/>
    </source>
</evidence>
<feature type="region of interest" description="Disordered" evidence="1">
    <location>
        <begin position="1"/>
        <end position="20"/>
    </location>
</feature>
<name>A0A9E9LXZ7_9BURK</name>
<accession>A0A9E9LXZ7</accession>
<feature type="region of interest" description="Disordered" evidence="1">
    <location>
        <begin position="184"/>
        <end position="215"/>
    </location>
</feature>
<evidence type="ECO:0000313" key="2">
    <source>
        <dbReference type="EMBL" id="WAW09288.1"/>
    </source>
</evidence>
<organism evidence="2 3">
    <name type="scientific">Oxalobacter vibrioformis</name>
    <dbReference type="NCBI Taxonomy" id="933080"/>
    <lineage>
        <taxon>Bacteria</taxon>
        <taxon>Pseudomonadati</taxon>
        <taxon>Pseudomonadota</taxon>
        <taxon>Betaproteobacteria</taxon>
        <taxon>Burkholderiales</taxon>
        <taxon>Oxalobacteraceae</taxon>
        <taxon>Oxalobacter</taxon>
    </lineage>
</organism>
<protein>
    <submittedName>
        <fullName evidence="2">Uncharacterized protein</fullName>
    </submittedName>
</protein>
<proteinExistence type="predicted"/>